<protein>
    <recommendedName>
        <fullName evidence="1">Intracellular proteinase inhibitor BsuPI domain-containing protein</fullName>
    </recommendedName>
</protein>
<proteinExistence type="predicted"/>
<evidence type="ECO:0000313" key="2">
    <source>
        <dbReference type="EMBL" id="TYS69682.1"/>
    </source>
</evidence>
<reference evidence="2 3" key="1">
    <citation type="submission" date="2019-08" db="EMBL/GenBank/DDBJ databases">
        <title>Bacillus genomes from the desert of Cuatro Cienegas, Coahuila.</title>
        <authorList>
            <person name="Olmedo-Alvarez G."/>
        </authorList>
    </citation>
    <scope>NUCLEOTIDE SEQUENCE [LARGE SCALE GENOMIC DNA]</scope>
    <source>
        <strain evidence="2 3">CH28_1T</strain>
    </source>
</reference>
<name>A0A5D4T5D5_9BACI</name>
<organism evidence="2 3">
    <name type="scientific">Sutcliffiella horikoshii</name>
    <dbReference type="NCBI Taxonomy" id="79883"/>
    <lineage>
        <taxon>Bacteria</taxon>
        <taxon>Bacillati</taxon>
        <taxon>Bacillota</taxon>
        <taxon>Bacilli</taxon>
        <taxon>Bacillales</taxon>
        <taxon>Bacillaceae</taxon>
        <taxon>Sutcliffiella</taxon>
    </lineage>
</organism>
<dbReference type="Pfam" id="PF12690">
    <property type="entry name" value="BsuPI"/>
    <property type="match status" value="1"/>
</dbReference>
<dbReference type="Proteomes" id="UP000322524">
    <property type="component" value="Unassembled WGS sequence"/>
</dbReference>
<dbReference type="AlphaFoldDB" id="A0A5D4T5D5"/>
<comment type="caution">
    <text evidence="2">The sequence shown here is derived from an EMBL/GenBank/DDBJ whole genome shotgun (WGS) entry which is preliminary data.</text>
</comment>
<evidence type="ECO:0000313" key="3">
    <source>
        <dbReference type="Proteomes" id="UP000322524"/>
    </source>
</evidence>
<evidence type="ECO:0000259" key="1">
    <source>
        <dbReference type="Pfam" id="PF12690"/>
    </source>
</evidence>
<dbReference type="Gene3D" id="2.60.40.2360">
    <property type="entry name" value="Intracellular proteinase inhibitor BsuPI"/>
    <property type="match status" value="1"/>
</dbReference>
<dbReference type="InterPro" id="IPR038144">
    <property type="entry name" value="IPI"/>
</dbReference>
<sequence length="112" mass="12970">MGLEAKLTYSESGPDSVMLHFVVENNSDASEMVTFRSGQRYDYILYRDGVRIEQFSEGKMFTMIYEEIMVEPGQELSFDIPLKDLQPGRHKVIVWLADSAWPGVRDRLEFDI</sequence>
<feature type="domain" description="Intracellular proteinase inhibitor BsuPI" evidence="1">
    <location>
        <begin position="11"/>
        <end position="99"/>
    </location>
</feature>
<dbReference type="EMBL" id="VTEV01000002">
    <property type="protein sequence ID" value="TYS69682.1"/>
    <property type="molecule type" value="Genomic_DNA"/>
</dbReference>
<dbReference type="RefSeq" id="WP_148987244.1">
    <property type="nucleotide sequence ID" value="NZ_VTEV01000002.1"/>
</dbReference>
<dbReference type="InterPro" id="IPR020481">
    <property type="entry name" value="Intracell_prot_inh_BsuPI"/>
</dbReference>
<dbReference type="STRING" id="79883.GCA_001636495_00882"/>
<dbReference type="OrthoDB" id="2453194at2"/>
<gene>
    <name evidence="2" type="ORF">FZC76_05450</name>
</gene>
<accession>A0A5D4T5D5</accession>